<evidence type="ECO:0000313" key="4">
    <source>
        <dbReference type="EMBL" id="CAI6370240.1"/>
    </source>
</evidence>
<evidence type="ECO:0000256" key="2">
    <source>
        <dbReference type="SAM" id="MobiDB-lite"/>
    </source>
</evidence>
<keyword evidence="5" id="KW-1185">Reference proteome</keyword>
<gene>
    <name evidence="4" type="ORF">MEUPH1_LOCUS24382</name>
</gene>
<comment type="caution">
    <text evidence="4">The sequence shown here is derived from an EMBL/GenBank/DDBJ whole genome shotgun (WGS) entry which is preliminary data.</text>
</comment>
<evidence type="ECO:0000313" key="5">
    <source>
        <dbReference type="Proteomes" id="UP001160148"/>
    </source>
</evidence>
<evidence type="ECO:0000256" key="1">
    <source>
        <dbReference type="PROSITE-ProRule" id="PRU00047"/>
    </source>
</evidence>
<dbReference type="GO" id="GO:0008270">
    <property type="term" value="F:zinc ion binding"/>
    <property type="evidence" value="ECO:0007669"/>
    <property type="project" value="UniProtKB-KW"/>
</dbReference>
<evidence type="ECO:0000259" key="3">
    <source>
        <dbReference type="PROSITE" id="PS50158"/>
    </source>
</evidence>
<feature type="region of interest" description="Disordered" evidence="2">
    <location>
        <begin position="65"/>
        <end position="118"/>
    </location>
</feature>
<dbReference type="AlphaFoldDB" id="A0AAV0XP47"/>
<keyword evidence="1" id="KW-0479">Metal-binding</keyword>
<feature type="region of interest" description="Disordered" evidence="2">
    <location>
        <begin position="216"/>
        <end position="240"/>
    </location>
</feature>
<feature type="compositionally biased region" description="Basic and acidic residues" evidence="2">
    <location>
        <begin position="1"/>
        <end position="17"/>
    </location>
</feature>
<feature type="compositionally biased region" description="Low complexity" evidence="2">
    <location>
        <begin position="231"/>
        <end position="240"/>
    </location>
</feature>
<feature type="region of interest" description="Disordered" evidence="2">
    <location>
        <begin position="1"/>
        <end position="22"/>
    </location>
</feature>
<keyword evidence="1" id="KW-0863">Zinc-finger</keyword>
<dbReference type="EMBL" id="CARXXK010000284">
    <property type="protein sequence ID" value="CAI6370240.1"/>
    <property type="molecule type" value="Genomic_DNA"/>
</dbReference>
<keyword evidence="1" id="KW-0862">Zinc</keyword>
<protein>
    <recommendedName>
        <fullName evidence="3">CCHC-type domain-containing protein</fullName>
    </recommendedName>
</protein>
<dbReference type="Proteomes" id="UP001160148">
    <property type="component" value="Unassembled WGS sequence"/>
</dbReference>
<dbReference type="GO" id="GO:0003676">
    <property type="term" value="F:nucleic acid binding"/>
    <property type="evidence" value="ECO:0007669"/>
    <property type="project" value="InterPro"/>
</dbReference>
<name>A0AAV0XP47_9HEMI</name>
<reference evidence="4 5" key="1">
    <citation type="submission" date="2023-01" db="EMBL/GenBank/DDBJ databases">
        <authorList>
            <person name="Whitehead M."/>
        </authorList>
    </citation>
    <scope>NUCLEOTIDE SEQUENCE [LARGE SCALE GENOMIC DNA]</scope>
</reference>
<proteinExistence type="predicted"/>
<accession>A0AAV0XP47</accession>
<organism evidence="4 5">
    <name type="scientific">Macrosiphum euphorbiae</name>
    <name type="common">potato aphid</name>
    <dbReference type="NCBI Taxonomy" id="13131"/>
    <lineage>
        <taxon>Eukaryota</taxon>
        <taxon>Metazoa</taxon>
        <taxon>Ecdysozoa</taxon>
        <taxon>Arthropoda</taxon>
        <taxon>Hexapoda</taxon>
        <taxon>Insecta</taxon>
        <taxon>Pterygota</taxon>
        <taxon>Neoptera</taxon>
        <taxon>Paraneoptera</taxon>
        <taxon>Hemiptera</taxon>
        <taxon>Sternorrhyncha</taxon>
        <taxon>Aphidomorpha</taxon>
        <taxon>Aphidoidea</taxon>
        <taxon>Aphididae</taxon>
        <taxon>Macrosiphini</taxon>
        <taxon>Macrosiphum</taxon>
    </lineage>
</organism>
<dbReference type="InterPro" id="IPR001878">
    <property type="entry name" value="Znf_CCHC"/>
</dbReference>
<dbReference type="PROSITE" id="PS50158">
    <property type="entry name" value="ZF_CCHC"/>
    <property type="match status" value="1"/>
</dbReference>
<sequence>MDTQQNEKDVTDTKAQETLDPAGVGELATQVVINSSDNAQTNTEMAYLDYKGKTDMNNGHCYSDPLRLRGGGDEDDDNENVVDMTDAEGNSGDMVPAGGSQKRGPPSPVAQSSKQPRTVYRVTDHRELNDLLGWLEQTVIQEKGKKLGVQVSEKMLSKLARLRVVTTGLTHDNSKLQGELKGKEDTQRMSLTCFIDKLDAKNAEANSLKAELDTLRKAGPAPSKEPVPRPTYADKAASAPKATVATAPKTIKAKEKEQLKKSRKVKATSRFMVEIPKDMTVATAKAGLWETVRTKIKNPRAKTIVSGKSLIIIPDDANTLEVMKDLKQAIEISPRKPRLILYDVESGITGEELAECLLGQNPELGLTAEDVGCMTPLHKLGPRDGHVVHWVIEAPANVVSKLENRSIYIGMTRCRCKVHSSTPQCYNCQQYGHTSLRCEQKEPTCRHCAGAHDSRECKNEVVKCANCKGPHKASSATCRAKTQATRSLLRRTDFGQQ</sequence>
<feature type="domain" description="CCHC-type" evidence="3">
    <location>
        <begin position="425"/>
        <end position="440"/>
    </location>
</feature>